<dbReference type="Pfam" id="PF00512">
    <property type="entry name" value="HisKA"/>
    <property type="match status" value="1"/>
</dbReference>
<dbReference type="InterPro" id="IPR036890">
    <property type="entry name" value="HATPase_C_sf"/>
</dbReference>
<dbReference type="InterPro" id="IPR004358">
    <property type="entry name" value="Sig_transdc_His_kin-like_C"/>
</dbReference>
<dbReference type="CDD" id="cd00082">
    <property type="entry name" value="HisKA"/>
    <property type="match status" value="1"/>
</dbReference>
<dbReference type="FunFam" id="3.30.565.10:FF:000006">
    <property type="entry name" value="Sensor histidine kinase WalK"/>
    <property type="match status" value="1"/>
</dbReference>
<evidence type="ECO:0000256" key="2">
    <source>
        <dbReference type="ARBA" id="ARBA00004236"/>
    </source>
</evidence>
<reference evidence="13 14" key="1">
    <citation type="submission" date="2016-10" db="EMBL/GenBank/DDBJ databases">
        <authorList>
            <person name="de Groot N.N."/>
        </authorList>
    </citation>
    <scope>NUCLEOTIDE SEQUENCE [LARGE SCALE GENOMIC DNA]</scope>
    <source>
        <strain evidence="13 14">DSM 11443</strain>
    </source>
</reference>
<dbReference type="InterPro" id="IPR003594">
    <property type="entry name" value="HATPase_dom"/>
</dbReference>
<keyword evidence="10" id="KW-0902">Two-component regulatory system</keyword>
<accession>A0A1I2FZH1</accession>
<dbReference type="InterPro" id="IPR003661">
    <property type="entry name" value="HisK_dim/P_dom"/>
</dbReference>
<comment type="subcellular location">
    <subcellularLocation>
        <location evidence="2">Cell membrane</location>
    </subcellularLocation>
</comment>
<evidence type="ECO:0000256" key="11">
    <source>
        <dbReference type="ARBA" id="ARBA00023136"/>
    </source>
</evidence>
<dbReference type="SUPFAM" id="SSF55874">
    <property type="entry name" value="ATPase domain of HSP90 chaperone/DNA topoisomerase II/histidine kinase"/>
    <property type="match status" value="1"/>
</dbReference>
<dbReference type="InterPro" id="IPR050351">
    <property type="entry name" value="BphY/WalK/GraS-like"/>
</dbReference>
<evidence type="ECO:0000256" key="3">
    <source>
        <dbReference type="ARBA" id="ARBA00012438"/>
    </source>
</evidence>
<keyword evidence="5" id="KW-0597">Phosphoprotein</keyword>
<evidence type="ECO:0000256" key="9">
    <source>
        <dbReference type="ARBA" id="ARBA00022840"/>
    </source>
</evidence>
<dbReference type="SUPFAM" id="SSF47384">
    <property type="entry name" value="Homodimeric domain of signal transducing histidine kinase"/>
    <property type="match status" value="1"/>
</dbReference>
<feature type="domain" description="Histidine kinase" evidence="12">
    <location>
        <begin position="122"/>
        <end position="347"/>
    </location>
</feature>
<dbReference type="OrthoDB" id="9813151at2"/>
<organism evidence="13 14">
    <name type="scientific">Sulfitobacter brevis</name>
    <dbReference type="NCBI Taxonomy" id="74348"/>
    <lineage>
        <taxon>Bacteria</taxon>
        <taxon>Pseudomonadati</taxon>
        <taxon>Pseudomonadota</taxon>
        <taxon>Alphaproteobacteria</taxon>
        <taxon>Rhodobacterales</taxon>
        <taxon>Roseobacteraceae</taxon>
        <taxon>Sulfitobacter</taxon>
    </lineage>
</organism>
<dbReference type="Proteomes" id="UP000198977">
    <property type="component" value="Unassembled WGS sequence"/>
</dbReference>
<keyword evidence="9" id="KW-0067">ATP-binding</keyword>
<evidence type="ECO:0000313" key="13">
    <source>
        <dbReference type="EMBL" id="SFF10100.1"/>
    </source>
</evidence>
<dbReference type="InterPro" id="IPR005467">
    <property type="entry name" value="His_kinase_dom"/>
</dbReference>
<dbReference type="Pfam" id="PF02518">
    <property type="entry name" value="HATPase_c"/>
    <property type="match status" value="1"/>
</dbReference>
<comment type="catalytic activity">
    <reaction evidence="1">
        <text>ATP + protein L-histidine = ADP + protein N-phospho-L-histidine.</text>
        <dbReference type="EC" id="2.7.13.3"/>
    </reaction>
</comment>
<dbReference type="PRINTS" id="PR00344">
    <property type="entry name" value="BCTRLSENSOR"/>
</dbReference>
<dbReference type="GO" id="GO:0000155">
    <property type="term" value="F:phosphorelay sensor kinase activity"/>
    <property type="evidence" value="ECO:0007669"/>
    <property type="project" value="InterPro"/>
</dbReference>
<dbReference type="SMART" id="SM00387">
    <property type="entry name" value="HATPase_c"/>
    <property type="match status" value="1"/>
</dbReference>
<dbReference type="Gene3D" id="1.10.287.130">
    <property type="match status" value="1"/>
</dbReference>
<dbReference type="SMART" id="SM00388">
    <property type="entry name" value="HisKA"/>
    <property type="match status" value="1"/>
</dbReference>
<dbReference type="STRING" id="74348.SAMN04488523_11834"/>
<proteinExistence type="predicted"/>
<evidence type="ECO:0000256" key="6">
    <source>
        <dbReference type="ARBA" id="ARBA00022679"/>
    </source>
</evidence>
<evidence type="ECO:0000256" key="10">
    <source>
        <dbReference type="ARBA" id="ARBA00023012"/>
    </source>
</evidence>
<gene>
    <name evidence="13" type="ORF">SAMN04488523_11834</name>
</gene>
<dbReference type="PANTHER" id="PTHR45453">
    <property type="entry name" value="PHOSPHATE REGULON SENSOR PROTEIN PHOR"/>
    <property type="match status" value="1"/>
</dbReference>
<dbReference type="GO" id="GO:0004721">
    <property type="term" value="F:phosphoprotein phosphatase activity"/>
    <property type="evidence" value="ECO:0007669"/>
    <property type="project" value="TreeGrafter"/>
</dbReference>
<dbReference type="GO" id="GO:0016036">
    <property type="term" value="P:cellular response to phosphate starvation"/>
    <property type="evidence" value="ECO:0007669"/>
    <property type="project" value="TreeGrafter"/>
</dbReference>
<keyword evidence="7" id="KW-0547">Nucleotide-binding</keyword>
<dbReference type="FunFam" id="1.10.287.130:FF:000008">
    <property type="entry name" value="Two-component sensor histidine kinase"/>
    <property type="match status" value="1"/>
</dbReference>
<dbReference type="GO" id="GO:0005524">
    <property type="term" value="F:ATP binding"/>
    <property type="evidence" value="ECO:0007669"/>
    <property type="project" value="UniProtKB-KW"/>
</dbReference>
<evidence type="ECO:0000256" key="4">
    <source>
        <dbReference type="ARBA" id="ARBA00022475"/>
    </source>
</evidence>
<dbReference type="Gene3D" id="3.30.565.10">
    <property type="entry name" value="Histidine kinase-like ATPase, C-terminal domain"/>
    <property type="match status" value="1"/>
</dbReference>
<evidence type="ECO:0000313" key="14">
    <source>
        <dbReference type="Proteomes" id="UP000198977"/>
    </source>
</evidence>
<keyword evidence="8 13" id="KW-0418">Kinase</keyword>
<protein>
    <recommendedName>
        <fullName evidence="3">histidine kinase</fullName>
        <ecNumber evidence="3">2.7.13.3</ecNumber>
    </recommendedName>
</protein>
<dbReference type="InterPro" id="IPR036097">
    <property type="entry name" value="HisK_dim/P_sf"/>
</dbReference>
<evidence type="ECO:0000256" key="7">
    <source>
        <dbReference type="ARBA" id="ARBA00022741"/>
    </source>
</evidence>
<keyword evidence="4" id="KW-1003">Cell membrane</keyword>
<dbReference type="GO" id="GO:0005886">
    <property type="term" value="C:plasma membrane"/>
    <property type="evidence" value="ECO:0007669"/>
    <property type="project" value="UniProtKB-SubCell"/>
</dbReference>
<evidence type="ECO:0000259" key="12">
    <source>
        <dbReference type="PROSITE" id="PS50109"/>
    </source>
</evidence>
<dbReference type="Gene3D" id="3.30.450.20">
    <property type="entry name" value="PAS domain"/>
    <property type="match status" value="1"/>
</dbReference>
<dbReference type="EMBL" id="FOMW01000018">
    <property type="protein sequence ID" value="SFF10100.1"/>
    <property type="molecule type" value="Genomic_DNA"/>
</dbReference>
<evidence type="ECO:0000256" key="1">
    <source>
        <dbReference type="ARBA" id="ARBA00000085"/>
    </source>
</evidence>
<keyword evidence="14" id="KW-1185">Reference proteome</keyword>
<keyword evidence="11" id="KW-0472">Membrane</keyword>
<dbReference type="AlphaFoldDB" id="A0A1I2FZH1"/>
<sequence>MPDMPPLLAELVATLPLPTLAIDHSERIVALNPLAQDLLGKGVVGQHFITVLRQPTLVDAVEQCLADRMPRKAPFLSSTGSGDITYEVALQKIAGTGTVILSFQDVTHLAQAGQMRRDFVANVSHELRTPLTSLMGFIETLRGPARDDAAARERFLGIMTGEAERMNRLVGDLLSLSRVEAQERVRPTAKVDLRNVLHTTLRNLTPLADDNGVVLHHDRGDLPLMIRGDSDQLLQVFTNLIENAIKYGGSGQSVEVTATTSDRDPALRAPAVRIVVRDNGAGIDPLHLPRLTERFYRADSHRSRALGGTGLGLAIVKHILNRHRGRMKITSELGKGAEFCVILPLDTDTA</sequence>
<name>A0A1I2FZH1_9RHOB</name>
<dbReference type="EC" id="2.7.13.3" evidence="3"/>
<evidence type="ECO:0000256" key="8">
    <source>
        <dbReference type="ARBA" id="ARBA00022777"/>
    </source>
</evidence>
<evidence type="ECO:0000256" key="5">
    <source>
        <dbReference type="ARBA" id="ARBA00022553"/>
    </source>
</evidence>
<keyword evidence="6" id="KW-0808">Transferase</keyword>
<dbReference type="PANTHER" id="PTHR45453:SF1">
    <property type="entry name" value="PHOSPHATE REGULON SENSOR PROTEIN PHOR"/>
    <property type="match status" value="1"/>
</dbReference>
<dbReference type="PROSITE" id="PS50109">
    <property type="entry name" value="HIS_KIN"/>
    <property type="match status" value="1"/>
</dbReference>